<evidence type="ECO:0000259" key="2">
    <source>
        <dbReference type="PROSITE" id="PS50075"/>
    </source>
</evidence>
<accession>A0A7X5ZIF3</accession>
<dbReference type="RefSeq" id="WP_166948144.1">
    <property type="nucleotide sequence ID" value="NZ_JAARLZ010000005.1"/>
</dbReference>
<name>A0A7X5ZIF3_9GAMM</name>
<sequence length="110" mass="11662">MNDDDILHVIAVNVVRKTQGDPKAITRSSRLTELGLTSIDVIEVLFDVEEDLGKALGRPIKLDDADIAGETVGDLVEAVKKTLTPQPAGGHAPPPHGTLPHGTPPTGRHH</sequence>
<evidence type="ECO:0000313" key="4">
    <source>
        <dbReference type="Proteomes" id="UP000490980"/>
    </source>
</evidence>
<feature type="domain" description="Carrier" evidence="2">
    <location>
        <begin position="1"/>
        <end position="83"/>
    </location>
</feature>
<gene>
    <name evidence="3" type="ORF">HBF25_10505</name>
</gene>
<dbReference type="InterPro" id="IPR036736">
    <property type="entry name" value="ACP-like_sf"/>
</dbReference>
<dbReference type="PROSITE" id="PS50075">
    <property type="entry name" value="CARRIER"/>
    <property type="match status" value="1"/>
</dbReference>
<comment type="caution">
    <text evidence="3">The sequence shown here is derived from an EMBL/GenBank/DDBJ whole genome shotgun (WGS) entry which is preliminary data.</text>
</comment>
<feature type="compositionally biased region" description="Low complexity" evidence="1">
    <location>
        <begin position="98"/>
        <end position="110"/>
    </location>
</feature>
<dbReference type="EMBL" id="JAARLZ010000005">
    <property type="protein sequence ID" value="NII06817.1"/>
    <property type="molecule type" value="Genomic_DNA"/>
</dbReference>
<dbReference type="SUPFAM" id="SSF47336">
    <property type="entry name" value="ACP-like"/>
    <property type="match status" value="1"/>
</dbReference>
<organism evidence="3 4">
    <name type="scientific">Luteibacter anthropi</name>
    <dbReference type="NCBI Taxonomy" id="564369"/>
    <lineage>
        <taxon>Bacteria</taxon>
        <taxon>Pseudomonadati</taxon>
        <taxon>Pseudomonadota</taxon>
        <taxon>Gammaproteobacteria</taxon>
        <taxon>Lysobacterales</taxon>
        <taxon>Rhodanobacteraceae</taxon>
        <taxon>Luteibacter</taxon>
    </lineage>
</organism>
<evidence type="ECO:0000313" key="3">
    <source>
        <dbReference type="EMBL" id="NII06817.1"/>
    </source>
</evidence>
<evidence type="ECO:0000256" key="1">
    <source>
        <dbReference type="SAM" id="MobiDB-lite"/>
    </source>
</evidence>
<protein>
    <submittedName>
        <fullName evidence="3">Acyl carrier protein</fullName>
    </submittedName>
</protein>
<proteinExistence type="predicted"/>
<dbReference type="Gene3D" id="1.10.1200.10">
    <property type="entry name" value="ACP-like"/>
    <property type="match status" value="1"/>
</dbReference>
<dbReference type="Proteomes" id="UP000490980">
    <property type="component" value="Unassembled WGS sequence"/>
</dbReference>
<keyword evidence="4" id="KW-1185">Reference proteome</keyword>
<dbReference type="AlphaFoldDB" id="A0A7X5ZIF3"/>
<dbReference type="InterPro" id="IPR009081">
    <property type="entry name" value="PP-bd_ACP"/>
</dbReference>
<dbReference type="Pfam" id="PF00550">
    <property type="entry name" value="PP-binding"/>
    <property type="match status" value="1"/>
</dbReference>
<feature type="region of interest" description="Disordered" evidence="1">
    <location>
        <begin position="82"/>
        <end position="110"/>
    </location>
</feature>
<reference evidence="3 4" key="1">
    <citation type="submission" date="2020-03" db="EMBL/GenBank/DDBJ databases">
        <authorList>
            <person name="Lai Q."/>
        </authorList>
    </citation>
    <scope>NUCLEOTIDE SEQUENCE [LARGE SCALE GENOMIC DNA]</scope>
    <source>
        <strain evidence="3 4">CCUG 25036</strain>
    </source>
</reference>